<keyword evidence="2" id="KW-1185">Reference proteome</keyword>
<dbReference type="OrthoDB" id="5568863at2759"/>
<dbReference type="Proteomes" id="UP001139887">
    <property type="component" value="Unassembled WGS sequence"/>
</dbReference>
<dbReference type="AlphaFoldDB" id="A0A9W8I7J7"/>
<gene>
    <name evidence="1" type="ORF">IWW36_003574</name>
</gene>
<organism evidence="1 2">
    <name type="scientific">Coemansia brasiliensis</name>
    <dbReference type="NCBI Taxonomy" id="2650707"/>
    <lineage>
        <taxon>Eukaryota</taxon>
        <taxon>Fungi</taxon>
        <taxon>Fungi incertae sedis</taxon>
        <taxon>Zoopagomycota</taxon>
        <taxon>Kickxellomycotina</taxon>
        <taxon>Kickxellomycetes</taxon>
        <taxon>Kickxellales</taxon>
        <taxon>Kickxellaceae</taxon>
        <taxon>Coemansia</taxon>
    </lineage>
</organism>
<reference evidence="1" key="1">
    <citation type="submission" date="2022-07" db="EMBL/GenBank/DDBJ databases">
        <title>Phylogenomic reconstructions and comparative analyses of Kickxellomycotina fungi.</title>
        <authorList>
            <person name="Reynolds N.K."/>
            <person name="Stajich J.E."/>
            <person name="Barry K."/>
            <person name="Grigoriev I.V."/>
            <person name="Crous P."/>
            <person name="Smith M.E."/>
        </authorList>
    </citation>
    <scope>NUCLEOTIDE SEQUENCE</scope>
    <source>
        <strain evidence="1">NRRL 1566</strain>
    </source>
</reference>
<accession>A0A9W8I7J7</accession>
<name>A0A9W8I7J7_9FUNG</name>
<sequence>MFFTQMLFAQKRRQKFGDPNLPRMDRIPRARFRGMSKRQLCWTVIIVTIPFIVVSGEIVYKRLVHGEGKRRRLLEGGMDSSYLLDNIASSRSWKFAKHSSQDEQPKDDE</sequence>
<evidence type="ECO:0000313" key="1">
    <source>
        <dbReference type="EMBL" id="KAJ2847966.1"/>
    </source>
</evidence>
<evidence type="ECO:0000313" key="2">
    <source>
        <dbReference type="Proteomes" id="UP001139887"/>
    </source>
</evidence>
<dbReference type="EMBL" id="JANBUW010000235">
    <property type="protein sequence ID" value="KAJ2847966.1"/>
    <property type="molecule type" value="Genomic_DNA"/>
</dbReference>
<proteinExistence type="predicted"/>
<comment type="caution">
    <text evidence="1">The sequence shown here is derived from an EMBL/GenBank/DDBJ whole genome shotgun (WGS) entry which is preliminary data.</text>
</comment>
<protein>
    <submittedName>
        <fullName evidence="1">Uncharacterized protein</fullName>
    </submittedName>
</protein>